<dbReference type="EMBL" id="LXQE01000136">
    <property type="protein sequence ID" value="RCJ37642.1"/>
    <property type="molecule type" value="Genomic_DNA"/>
</dbReference>
<evidence type="ECO:0000313" key="2">
    <source>
        <dbReference type="Proteomes" id="UP000252085"/>
    </source>
</evidence>
<organism evidence="1 2">
    <name type="scientific">Nostoc punctiforme NIES-2108</name>
    <dbReference type="NCBI Taxonomy" id="1356359"/>
    <lineage>
        <taxon>Bacteria</taxon>
        <taxon>Bacillati</taxon>
        <taxon>Cyanobacteriota</taxon>
        <taxon>Cyanophyceae</taxon>
        <taxon>Nostocales</taxon>
        <taxon>Nostocaceae</taxon>
        <taxon>Nostoc</taxon>
    </lineage>
</organism>
<comment type="caution">
    <text evidence="1">The sequence shown here is derived from an EMBL/GenBank/DDBJ whole genome shotgun (WGS) entry which is preliminary data.</text>
</comment>
<accession>A0A367RQN6</accession>
<name>A0A367RQN6_NOSPU</name>
<proteinExistence type="predicted"/>
<dbReference type="Proteomes" id="UP000252085">
    <property type="component" value="Unassembled WGS sequence"/>
</dbReference>
<reference evidence="1 2" key="1">
    <citation type="submission" date="2016-04" db="EMBL/GenBank/DDBJ databases">
        <authorList>
            <person name="Evans L.H."/>
            <person name="Alamgir A."/>
            <person name="Owens N."/>
            <person name="Weber N.D."/>
            <person name="Virtaneva K."/>
            <person name="Barbian K."/>
            <person name="Babar A."/>
            <person name="Rosenke K."/>
        </authorList>
    </citation>
    <scope>NUCLEOTIDE SEQUENCE [LARGE SCALE GENOMIC DNA]</scope>
    <source>
        <strain evidence="1">NIES-2108</strain>
    </source>
</reference>
<sequence>MKRPKIASHQLWSEANPDIILEFTISGTKPDKTKRGWTVSKDTPNYDYYDQWMNKHRGSTNMTYSECEHTVTDLGKL</sequence>
<protein>
    <submittedName>
        <fullName evidence="1">Uncharacterized protein</fullName>
    </submittedName>
</protein>
<evidence type="ECO:0000313" key="1">
    <source>
        <dbReference type="EMBL" id="RCJ37642.1"/>
    </source>
</evidence>
<gene>
    <name evidence="1" type="ORF">A6769_12125</name>
</gene>
<dbReference type="AlphaFoldDB" id="A0A367RQN6"/>